<comment type="caution">
    <text evidence="1">The sequence shown here is derived from an EMBL/GenBank/DDBJ whole genome shotgun (WGS) entry which is preliminary data.</text>
</comment>
<accession>A0A533QCC5</accession>
<name>A0A533QCC5_9BACT</name>
<protein>
    <submittedName>
        <fullName evidence="1">Uncharacterized protein</fullName>
    </submittedName>
</protein>
<reference evidence="1 2" key="1">
    <citation type="submission" date="2019-04" db="EMBL/GenBank/DDBJ databases">
        <title>Genome of a novel bacterium Candidatus Jettenia ecosi reconstructed from metagenome of an anammox bioreactor.</title>
        <authorList>
            <person name="Mardanov A.V."/>
            <person name="Beletsky A.V."/>
            <person name="Ravin N.V."/>
            <person name="Botchkova E.A."/>
            <person name="Litti Y.V."/>
            <person name="Nozhevnikova A.N."/>
        </authorList>
    </citation>
    <scope>NUCLEOTIDE SEQUENCE [LARGE SCALE GENOMIC DNA]</scope>
    <source>
        <strain evidence="1">J2</strain>
    </source>
</reference>
<dbReference type="AlphaFoldDB" id="A0A533QCC5"/>
<gene>
    <name evidence="1" type="ORF">JETT_1657</name>
</gene>
<dbReference type="Proteomes" id="UP000319783">
    <property type="component" value="Unassembled WGS sequence"/>
</dbReference>
<evidence type="ECO:0000313" key="1">
    <source>
        <dbReference type="EMBL" id="TLD42089.1"/>
    </source>
</evidence>
<organism evidence="1 2">
    <name type="scientific">Candidatus Jettenia ecosi</name>
    <dbReference type="NCBI Taxonomy" id="2494326"/>
    <lineage>
        <taxon>Bacteria</taxon>
        <taxon>Pseudomonadati</taxon>
        <taxon>Planctomycetota</taxon>
        <taxon>Candidatus Brocadiia</taxon>
        <taxon>Candidatus Brocadiales</taxon>
        <taxon>Candidatus Brocadiaceae</taxon>
        <taxon>Candidatus Jettenia</taxon>
    </lineage>
</organism>
<dbReference type="EMBL" id="SULG01000028">
    <property type="protein sequence ID" value="TLD42089.1"/>
    <property type="molecule type" value="Genomic_DNA"/>
</dbReference>
<sequence>MAEFRDMKGFSKRNPERIRQWYLFYNQKSTIAKQHISQL</sequence>
<evidence type="ECO:0000313" key="2">
    <source>
        <dbReference type="Proteomes" id="UP000319783"/>
    </source>
</evidence>
<proteinExistence type="predicted"/>